<keyword evidence="10" id="KW-1185">Reference proteome</keyword>
<feature type="transmembrane region" description="Helical" evidence="8">
    <location>
        <begin position="31"/>
        <end position="57"/>
    </location>
</feature>
<comment type="subcellular location">
    <subcellularLocation>
        <location evidence="1 8">Cell membrane</location>
        <topology evidence="1 8">Multi-pass membrane protein</topology>
    </subcellularLocation>
</comment>
<keyword evidence="5 8" id="KW-0812">Transmembrane</keyword>
<feature type="transmembrane region" description="Helical" evidence="8">
    <location>
        <begin position="189"/>
        <end position="211"/>
    </location>
</feature>
<evidence type="ECO:0000256" key="7">
    <source>
        <dbReference type="ARBA" id="ARBA00023136"/>
    </source>
</evidence>
<dbReference type="Proteomes" id="UP001321475">
    <property type="component" value="Chromosome"/>
</dbReference>
<evidence type="ECO:0000256" key="1">
    <source>
        <dbReference type="ARBA" id="ARBA00004651"/>
    </source>
</evidence>
<dbReference type="PANTHER" id="PTHR30269">
    <property type="entry name" value="TRANSMEMBRANE PROTEIN YFCA"/>
    <property type="match status" value="1"/>
</dbReference>
<feature type="transmembrane region" description="Helical" evidence="8">
    <location>
        <begin position="94"/>
        <end position="113"/>
    </location>
</feature>
<evidence type="ECO:0000256" key="4">
    <source>
        <dbReference type="ARBA" id="ARBA00022475"/>
    </source>
</evidence>
<evidence type="ECO:0000256" key="2">
    <source>
        <dbReference type="ARBA" id="ARBA00009142"/>
    </source>
</evidence>
<evidence type="ECO:0000256" key="6">
    <source>
        <dbReference type="ARBA" id="ARBA00022989"/>
    </source>
</evidence>
<keyword evidence="6 8" id="KW-1133">Transmembrane helix</keyword>
<dbReference type="EMBL" id="AP027729">
    <property type="protein sequence ID" value="BDZ43054.1"/>
    <property type="molecule type" value="Genomic_DNA"/>
</dbReference>
<dbReference type="PANTHER" id="PTHR30269:SF37">
    <property type="entry name" value="MEMBRANE TRANSPORTER PROTEIN"/>
    <property type="match status" value="1"/>
</dbReference>
<evidence type="ECO:0000256" key="3">
    <source>
        <dbReference type="ARBA" id="ARBA00022448"/>
    </source>
</evidence>
<protein>
    <recommendedName>
        <fullName evidence="8">Probable membrane transporter protein</fullName>
    </recommendedName>
</protein>
<evidence type="ECO:0000256" key="8">
    <source>
        <dbReference type="RuleBase" id="RU363041"/>
    </source>
</evidence>
<evidence type="ECO:0000256" key="5">
    <source>
        <dbReference type="ARBA" id="ARBA00022692"/>
    </source>
</evidence>
<gene>
    <name evidence="9" type="ORF">GCM10025865_23530</name>
</gene>
<feature type="transmembrane region" description="Helical" evidence="8">
    <location>
        <begin position="69"/>
        <end position="88"/>
    </location>
</feature>
<feature type="transmembrane region" description="Helical" evidence="8">
    <location>
        <begin position="223"/>
        <end position="242"/>
    </location>
</feature>
<reference evidence="10" key="1">
    <citation type="journal article" date="2019" name="Int. J. Syst. Evol. Microbiol.">
        <title>The Global Catalogue of Microorganisms (GCM) 10K type strain sequencing project: providing services to taxonomists for standard genome sequencing and annotation.</title>
        <authorList>
            <consortium name="The Broad Institute Genomics Platform"/>
            <consortium name="The Broad Institute Genome Sequencing Center for Infectious Disease"/>
            <person name="Wu L."/>
            <person name="Ma J."/>
        </authorList>
    </citation>
    <scope>NUCLEOTIDE SEQUENCE [LARGE SCALE GENOMIC DNA]</scope>
    <source>
        <strain evidence="10">NBRC 108565</strain>
    </source>
</reference>
<organism evidence="9 10">
    <name type="scientific">Paraoerskovia sediminicola</name>
    <dbReference type="NCBI Taxonomy" id="1138587"/>
    <lineage>
        <taxon>Bacteria</taxon>
        <taxon>Bacillati</taxon>
        <taxon>Actinomycetota</taxon>
        <taxon>Actinomycetes</taxon>
        <taxon>Micrococcales</taxon>
        <taxon>Cellulomonadaceae</taxon>
        <taxon>Paraoerskovia</taxon>
    </lineage>
</organism>
<evidence type="ECO:0000313" key="10">
    <source>
        <dbReference type="Proteomes" id="UP001321475"/>
    </source>
</evidence>
<accession>A0ABN6XDY0</accession>
<comment type="similarity">
    <text evidence="2 8">Belongs to the 4-toluene sulfonate uptake permease (TSUP) (TC 2.A.102) family.</text>
</comment>
<feature type="transmembrane region" description="Helical" evidence="8">
    <location>
        <begin position="125"/>
        <end position="152"/>
    </location>
</feature>
<name>A0ABN6XDY0_9CELL</name>
<keyword evidence="4 8" id="KW-1003">Cell membrane</keyword>
<evidence type="ECO:0000313" key="9">
    <source>
        <dbReference type="EMBL" id="BDZ43054.1"/>
    </source>
</evidence>
<sequence length="244" mass="24168">MTTALLLAVVVLGAALQRVSGMGFALVVGPLLVLLVGPVDGVLLVNLCGLLFSLLMLATTRGAVDWRRLALLAPSALVGIVPGALLLAAVSAPVLEIVVGVLVMAGMSAALLARHAPALDGRFAPVVAGAVSGAMSVTAGTSGPALAVYAVASRWDPRSFAATAQPYFVMVAAGSVTVKLLLTDARLPALGAWGYGGIAAGCVVGLFVGRALAGRLSPGRTRAVLVVVAFAGGLATAVRGVASL</sequence>
<dbReference type="InterPro" id="IPR052017">
    <property type="entry name" value="TSUP"/>
</dbReference>
<dbReference type="RefSeq" id="WP_286217387.1">
    <property type="nucleotide sequence ID" value="NZ_AP027729.1"/>
</dbReference>
<feature type="transmembrane region" description="Helical" evidence="8">
    <location>
        <begin position="164"/>
        <end position="182"/>
    </location>
</feature>
<keyword evidence="7 8" id="KW-0472">Membrane</keyword>
<proteinExistence type="inferred from homology"/>
<dbReference type="InterPro" id="IPR002781">
    <property type="entry name" value="TM_pro_TauE-like"/>
</dbReference>
<dbReference type="Pfam" id="PF01925">
    <property type="entry name" value="TauE"/>
    <property type="match status" value="1"/>
</dbReference>
<keyword evidence="3" id="KW-0813">Transport</keyword>